<dbReference type="EMBL" id="MSDW01000001">
    <property type="protein sequence ID" value="OKY78220.1"/>
    <property type="molecule type" value="Genomic_DNA"/>
</dbReference>
<name>A0A1Q6DV10_METT1</name>
<dbReference type="GO" id="GO:0009098">
    <property type="term" value="P:L-leucine biosynthetic process"/>
    <property type="evidence" value="ECO:0007669"/>
    <property type="project" value="UniProtKB-KW"/>
</dbReference>
<evidence type="ECO:0000256" key="9">
    <source>
        <dbReference type="ARBA" id="ARBA00023304"/>
    </source>
</evidence>
<evidence type="ECO:0000313" key="14">
    <source>
        <dbReference type="EMBL" id="OKY78220.1"/>
    </source>
</evidence>
<dbReference type="CDD" id="cd07940">
    <property type="entry name" value="DRE_TIM_IPMS"/>
    <property type="match status" value="1"/>
</dbReference>
<dbReference type="GO" id="GO:0019298">
    <property type="term" value="P:coenzyme B biosynthetic process"/>
    <property type="evidence" value="ECO:0007669"/>
    <property type="project" value="TreeGrafter"/>
</dbReference>
<organism evidence="14 15">
    <name type="scientific">Methanohalarchaeum thermophilum</name>
    <dbReference type="NCBI Taxonomy" id="1903181"/>
    <lineage>
        <taxon>Archaea</taxon>
        <taxon>Methanobacteriati</taxon>
        <taxon>Methanobacteriota</taxon>
        <taxon>Methanonatronarchaeia</taxon>
        <taxon>Methanonatronarchaeales</taxon>
        <taxon>Methanonatronarchaeaceae</taxon>
        <taxon>Candidatus Methanohalarchaeum</taxon>
    </lineage>
</organism>
<dbReference type="Proteomes" id="UP000185744">
    <property type="component" value="Unassembled WGS sequence"/>
</dbReference>
<reference evidence="14" key="1">
    <citation type="submission" date="2016-12" db="EMBL/GenBank/DDBJ databases">
        <title>Discovery of methanogenic haloarchaea.</title>
        <authorList>
            <person name="Sorokin D.Y."/>
            <person name="Makarova K.S."/>
            <person name="Abbas B."/>
            <person name="Ferrer M."/>
            <person name="Golyshin P.N."/>
        </authorList>
    </citation>
    <scope>NUCLEOTIDE SEQUENCE [LARGE SCALE GENOMIC DNA]</scope>
    <source>
        <strain evidence="14">HMET1</strain>
    </source>
</reference>
<comment type="function">
    <text evidence="2">Catalyzes the condensation of the acetyl group of acetyl-CoA with 3-methyl-2-oxobutanoate (2-oxoisovalerate) to form 3-carboxy-3-hydroxy-4-methylpentanoate (2-isopropylmalate).</text>
</comment>
<dbReference type="SUPFAM" id="SSF110921">
    <property type="entry name" value="2-isopropylmalate synthase LeuA, allosteric (dimerisation) domain"/>
    <property type="match status" value="1"/>
</dbReference>
<keyword evidence="7" id="KW-0028">Amino-acid biosynthesis</keyword>
<dbReference type="PANTHER" id="PTHR10277:SF9">
    <property type="entry name" value="2-ISOPROPYLMALATE SYNTHASE 1, CHLOROPLASTIC-RELATED"/>
    <property type="match status" value="1"/>
</dbReference>
<evidence type="ECO:0000256" key="7">
    <source>
        <dbReference type="ARBA" id="ARBA00022605"/>
    </source>
</evidence>
<dbReference type="SMART" id="SM00917">
    <property type="entry name" value="LeuA_dimer"/>
    <property type="match status" value="1"/>
</dbReference>
<evidence type="ECO:0000256" key="10">
    <source>
        <dbReference type="ARBA" id="ARBA00029993"/>
    </source>
</evidence>
<comment type="caution">
    <text evidence="14">The sequence shown here is derived from an EMBL/GenBank/DDBJ whole genome shotgun (WGS) entry which is preliminary data.</text>
</comment>
<dbReference type="STRING" id="1903181.BTN85_0707"/>
<dbReference type="InterPro" id="IPR013709">
    <property type="entry name" value="2-isopropylmalate_synth_dimer"/>
</dbReference>
<evidence type="ECO:0000256" key="12">
    <source>
        <dbReference type="RuleBase" id="RU003523"/>
    </source>
</evidence>
<dbReference type="EC" id="2.3.3.13" evidence="5"/>
<evidence type="ECO:0000256" key="8">
    <source>
        <dbReference type="ARBA" id="ARBA00022679"/>
    </source>
</evidence>
<dbReference type="PANTHER" id="PTHR10277">
    <property type="entry name" value="HOMOCITRATE SYNTHASE-RELATED"/>
    <property type="match status" value="1"/>
</dbReference>
<comment type="catalytic activity">
    <reaction evidence="1">
        <text>3-methyl-2-oxobutanoate + acetyl-CoA + H2O = (2S)-2-isopropylmalate + CoA + H(+)</text>
        <dbReference type="Rhea" id="RHEA:21524"/>
        <dbReference type="ChEBI" id="CHEBI:1178"/>
        <dbReference type="ChEBI" id="CHEBI:11851"/>
        <dbReference type="ChEBI" id="CHEBI:15377"/>
        <dbReference type="ChEBI" id="CHEBI:15378"/>
        <dbReference type="ChEBI" id="CHEBI:57287"/>
        <dbReference type="ChEBI" id="CHEBI:57288"/>
        <dbReference type="EC" id="2.3.3.13"/>
    </reaction>
</comment>
<dbReference type="InterPro" id="IPR002034">
    <property type="entry name" value="AIPM/Hcit_synth_CS"/>
</dbReference>
<dbReference type="NCBIfam" id="TIGR02090">
    <property type="entry name" value="LEU1_arch"/>
    <property type="match status" value="1"/>
</dbReference>
<keyword evidence="9" id="KW-0100">Branched-chain amino acid biosynthesis</keyword>
<dbReference type="FunFam" id="3.20.20.70:FF:000010">
    <property type="entry name" value="2-isopropylmalate synthase"/>
    <property type="match status" value="1"/>
</dbReference>
<dbReference type="Pfam" id="PF22617">
    <property type="entry name" value="HCS_D2"/>
    <property type="match status" value="1"/>
</dbReference>
<dbReference type="InterPro" id="IPR000891">
    <property type="entry name" value="PYR_CT"/>
</dbReference>
<dbReference type="FunCoup" id="A0A1Q6DV10">
    <property type="interactions" value="194"/>
</dbReference>
<dbReference type="Pfam" id="PF00682">
    <property type="entry name" value="HMGL-like"/>
    <property type="match status" value="1"/>
</dbReference>
<dbReference type="Gene3D" id="1.10.238.260">
    <property type="match status" value="1"/>
</dbReference>
<dbReference type="InterPro" id="IPR011830">
    <property type="entry name" value="LEU1_arch"/>
</dbReference>
<dbReference type="PROSITE" id="PS50991">
    <property type="entry name" value="PYR_CT"/>
    <property type="match status" value="1"/>
</dbReference>
<evidence type="ECO:0000256" key="5">
    <source>
        <dbReference type="ARBA" id="ARBA00012973"/>
    </source>
</evidence>
<evidence type="ECO:0000259" key="13">
    <source>
        <dbReference type="PROSITE" id="PS50991"/>
    </source>
</evidence>
<evidence type="ECO:0000256" key="2">
    <source>
        <dbReference type="ARBA" id="ARBA00003715"/>
    </source>
</evidence>
<dbReference type="GO" id="GO:0003852">
    <property type="term" value="F:2-isopropylmalate synthase activity"/>
    <property type="evidence" value="ECO:0007669"/>
    <property type="project" value="UniProtKB-EC"/>
</dbReference>
<dbReference type="InterPro" id="IPR013785">
    <property type="entry name" value="Aldolase_TIM"/>
</dbReference>
<evidence type="ECO:0000256" key="1">
    <source>
        <dbReference type="ARBA" id="ARBA00000064"/>
    </source>
</evidence>
<dbReference type="Gene3D" id="3.30.160.270">
    <property type="match status" value="1"/>
</dbReference>
<gene>
    <name evidence="14" type="ORF">BTN85_0707</name>
</gene>
<keyword evidence="8 12" id="KW-0808">Transferase</keyword>
<evidence type="ECO:0000313" key="15">
    <source>
        <dbReference type="Proteomes" id="UP000185744"/>
    </source>
</evidence>
<sequence>MKFRGHRLNKSRCKTWVSVFYNENKNTDKRKIKVFDTTLRDGEQTPGISLTVDQKIKIAEQLDELGVNYIEAGFPSSSEAEKSAVEKIAKLDLDASVCGLARTKKNDIDACIDSNVDLIHTFISTSDIQLKHTIKKDKEEVKEIVSEKIEYIKEHDVSCLFSAMDATRTEKSFLKNLFSLAEEAGADIINIPDTVGVMTPERMKKLVSDIRKDLDITIDVHCHNDFGLAVANTISAIEAGADQVQVTINGIGERAGNACLQETVMSLESLLNLETNIKTEKLYEISKLVERLTGIKLLPNSPIVGENAFSHESGIHAHGVISNSETFEPGIMTPEMVGHKRRLVAGKHMGKHSVKEMLKDSGLDPSEEELKEITKRIKELANKGKKITEVDLYTIAEVVMGSAKEKTIDLKELAVMTGNNMIPTASVRANIKGKEKKASETGVGPVDAAINATQSLMNNFPNISLTSFRIEAITGGSDAIAEITVEVQDEQGKAIKARSESEDIVEASVKALISAINRLIQDK</sequence>
<keyword evidence="6" id="KW-0432">Leucine biosynthesis</keyword>
<dbReference type="InterPro" id="IPR036230">
    <property type="entry name" value="LeuA_allosteric_dom_sf"/>
</dbReference>
<comment type="pathway">
    <text evidence="3">Amino-acid biosynthesis; L-leucine biosynthesis; L-leucine from 3-methyl-2-oxobutanoate: step 1/4.</text>
</comment>
<dbReference type="AlphaFoldDB" id="A0A1Q6DV10"/>
<dbReference type="NCBIfam" id="NF002085">
    <property type="entry name" value="PRK00915.1-2"/>
    <property type="match status" value="1"/>
</dbReference>
<dbReference type="Pfam" id="PF08502">
    <property type="entry name" value="LeuA_dimer"/>
    <property type="match status" value="1"/>
</dbReference>
<dbReference type="InParanoid" id="A0A1Q6DV10"/>
<dbReference type="Gene3D" id="3.20.20.70">
    <property type="entry name" value="Aldolase class I"/>
    <property type="match status" value="1"/>
</dbReference>
<protein>
    <recommendedName>
        <fullName evidence="5">2-isopropylmalate synthase</fullName>
        <ecNumber evidence="5">2.3.3.13</ecNumber>
    </recommendedName>
    <alternativeName>
        <fullName evidence="10">Alpha-IPM synthase</fullName>
    </alternativeName>
    <alternativeName>
        <fullName evidence="11">Alpha-isopropylmalate synthase</fullName>
    </alternativeName>
</protein>
<evidence type="ECO:0000256" key="4">
    <source>
        <dbReference type="ARBA" id="ARBA00006154"/>
    </source>
</evidence>
<dbReference type="PROSITE" id="PS00816">
    <property type="entry name" value="AIPM_HOMOCIT_SYNTH_2"/>
    <property type="match status" value="1"/>
</dbReference>
<dbReference type="InterPro" id="IPR054691">
    <property type="entry name" value="LeuA/HCS_post-cat"/>
</dbReference>
<dbReference type="FunFam" id="3.30.160.270:FF:000003">
    <property type="entry name" value="2-isopropylmalate synthase"/>
    <property type="match status" value="1"/>
</dbReference>
<dbReference type="FunFam" id="1.10.238.260:FF:000001">
    <property type="entry name" value="2-isopropylmalate synthase"/>
    <property type="match status" value="1"/>
</dbReference>
<accession>A0A1Q6DV10</accession>
<dbReference type="NCBIfam" id="NF002086">
    <property type="entry name" value="PRK00915.1-3"/>
    <property type="match status" value="1"/>
</dbReference>
<evidence type="ECO:0000256" key="6">
    <source>
        <dbReference type="ARBA" id="ARBA00022430"/>
    </source>
</evidence>
<comment type="similarity">
    <text evidence="4 12">Belongs to the alpha-IPM synthase/homocitrate synthase family.</text>
</comment>
<dbReference type="SUPFAM" id="SSF51569">
    <property type="entry name" value="Aldolase"/>
    <property type="match status" value="1"/>
</dbReference>
<evidence type="ECO:0000256" key="3">
    <source>
        <dbReference type="ARBA" id="ARBA00004689"/>
    </source>
</evidence>
<proteinExistence type="inferred from homology"/>
<feature type="domain" description="Pyruvate carboxyltransferase" evidence="13">
    <location>
        <begin position="32"/>
        <end position="283"/>
    </location>
</feature>
<dbReference type="PROSITE" id="PS00815">
    <property type="entry name" value="AIPM_HOMOCIT_SYNTH_1"/>
    <property type="match status" value="1"/>
</dbReference>
<keyword evidence="15" id="KW-1185">Reference proteome</keyword>
<dbReference type="InterPro" id="IPR050073">
    <property type="entry name" value="2-IPM_HCS-like"/>
</dbReference>
<evidence type="ECO:0000256" key="11">
    <source>
        <dbReference type="ARBA" id="ARBA00030312"/>
    </source>
</evidence>